<proteinExistence type="predicted"/>
<protein>
    <submittedName>
        <fullName evidence="1">Uncharacterized protein</fullName>
    </submittedName>
</protein>
<accession>A0AAW2TKG2</accession>
<comment type="caution">
    <text evidence="1">The sequence shown here is derived from an EMBL/GenBank/DDBJ whole genome shotgun (WGS) entry which is preliminary data.</text>
</comment>
<organism evidence="1">
    <name type="scientific">Sesamum radiatum</name>
    <name type="common">Black benniseed</name>
    <dbReference type="NCBI Taxonomy" id="300843"/>
    <lineage>
        <taxon>Eukaryota</taxon>
        <taxon>Viridiplantae</taxon>
        <taxon>Streptophyta</taxon>
        <taxon>Embryophyta</taxon>
        <taxon>Tracheophyta</taxon>
        <taxon>Spermatophyta</taxon>
        <taxon>Magnoliopsida</taxon>
        <taxon>eudicotyledons</taxon>
        <taxon>Gunneridae</taxon>
        <taxon>Pentapetalae</taxon>
        <taxon>asterids</taxon>
        <taxon>lamiids</taxon>
        <taxon>Lamiales</taxon>
        <taxon>Pedaliaceae</taxon>
        <taxon>Sesamum</taxon>
    </lineage>
</organism>
<dbReference type="AlphaFoldDB" id="A0AAW2TKG2"/>
<evidence type="ECO:0000313" key="1">
    <source>
        <dbReference type="EMBL" id="KAL0405072.1"/>
    </source>
</evidence>
<dbReference type="EMBL" id="JACGWJ010000008">
    <property type="protein sequence ID" value="KAL0405072.1"/>
    <property type="molecule type" value="Genomic_DNA"/>
</dbReference>
<name>A0AAW2TKG2_SESRA</name>
<reference evidence="1" key="2">
    <citation type="journal article" date="2024" name="Plant">
        <title>Genomic evolution and insights into agronomic trait innovations of Sesamum species.</title>
        <authorList>
            <person name="Miao H."/>
            <person name="Wang L."/>
            <person name="Qu L."/>
            <person name="Liu H."/>
            <person name="Sun Y."/>
            <person name="Le M."/>
            <person name="Wang Q."/>
            <person name="Wei S."/>
            <person name="Zheng Y."/>
            <person name="Lin W."/>
            <person name="Duan Y."/>
            <person name="Cao H."/>
            <person name="Xiong S."/>
            <person name="Wang X."/>
            <person name="Wei L."/>
            <person name="Li C."/>
            <person name="Ma Q."/>
            <person name="Ju M."/>
            <person name="Zhao R."/>
            <person name="Li G."/>
            <person name="Mu C."/>
            <person name="Tian Q."/>
            <person name="Mei H."/>
            <person name="Zhang T."/>
            <person name="Gao T."/>
            <person name="Zhang H."/>
        </authorList>
    </citation>
    <scope>NUCLEOTIDE SEQUENCE</scope>
    <source>
        <strain evidence="1">G02</strain>
    </source>
</reference>
<reference evidence="1" key="1">
    <citation type="submission" date="2020-06" db="EMBL/GenBank/DDBJ databases">
        <authorList>
            <person name="Li T."/>
            <person name="Hu X."/>
            <person name="Zhang T."/>
            <person name="Song X."/>
            <person name="Zhang H."/>
            <person name="Dai N."/>
            <person name="Sheng W."/>
            <person name="Hou X."/>
            <person name="Wei L."/>
        </authorList>
    </citation>
    <scope>NUCLEOTIDE SEQUENCE</scope>
    <source>
        <strain evidence="1">G02</strain>
        <tissue evidence="1">Leaf</tissue>
    </source>
</reference>
<gene>
    <name evidence="1" type="ORF">Sradi_2148000</name>
</gene>
<sequence>MRGAAGSIGTMSEHGAVEQGFKIVISSPCGQFEDTDPIFVLSQEDSLEETFGTTSGVVLTVWTSGPCAFSQLRCGQPQRGVVRLPRMPTPRVGERV</sequence>